<reference evidence="10 11" key="1">
    <citation type="submission" date="2020-02" db="EMBL/GenBank/DDBJ databases">
        <authorList>
            <person name="Li X.-J."/>
            <person name="Feng X.-M."/>
        </authorList>
    </citation>
    <scope>NUCLEOTIDE SEQUENCE [LARGE SCALE GENOMIC DNA]</scope>
    <source>
        <strain evidence="10 11">CGMCC 4.7225</strain>
    </source>
</reference>
<evidence type="ECO:0000313" key="11">
    <source>
        <dbReference type="Proteomes" id="UP000469185"/>
    </source>
</evidence>
<keyword evidence="4" id="KW-1003">Cell membrane</keyword>
<evidence type="ECO:0000256" key="8">
    <source>
        <dbReference type="SAM" id="Phobius"/>
    </source>
</evidence>
<comment type="caution">
    <text evidence="10">The sequence shown here is derived from an EMBL/GenBank/DDBJ whole genome shotgun (WGS) entry which is preliminary data.</text>
</comment>
<evidence type="ECO:0000256" key="3">
    <source>
        <dbReference type="ARBA" id="ARBA00022448"/>
    </source>
</evidence>
<protein>
    <submittedName>
        <fullName evidence="10">ABC transporter permease</fullName>
    </submittedName>
</protein>
<dbReference type="GO" id="GO:0140359">
    <property type="term" value="F:ABC-type transporter activity"/>
    <property type="evidence" value="ECO:0007669"/>
    <property type="project" value="InterPro"/>
</dbReference>
<keyword evidence="6 8" id="KW-1133">Transmembrane helix</keyword>
<dbReference type="Pfam" id="PF12698">
    <property type="entry name" value="ABC2_membrane_3"/>
    <property type="match status" value="1"/>
</dbReference>
<proteinExistence type="inferred from homology"/>
<keyword evidence="11" id="KW-1185">Reference proteome</keyword>
<evidence type="ECO:0000313" key="10">
    <source>
        <dbReference type="EMBL" id="NED97260.1"/>
    </source>
</evidence>
<dbReference type="AlphaFoldDB" id="A0A6N9YQQ9"/>
<evidence type="ECO:0000256" key="4">
    <source>
        <dbReference type="ARBA" id="ARBA00022475"/>
    </source>
</evidence>
<keyword evidence="3" id="KW-0813">Transport</keyword>
<feature type="transmembrane region" description="Helical" evidence="8">
    <location>
        <begin position="300"/>
        <end position="319"/>
    </location>
</feature>
<evidence type="ECO:0000256" key="1">
    <source>
        <dbReference type="ARBA" id="ARBA00004651"/>
    </source>
</evidence>
<keyword evidence="7 8" id="KW-0472">Membrane</keyword>
<evidence type="ECO:0000256" key="6">
    <source>
        <dbReference type="ARBA" id="ARBA00022989"/>
    </source>
</evidence>
<gene>
    <name evidence="10" type="ORF">G1H11_18335</name>
</gene>
<evidence type="ECO:0000256" key="7">
    <source>
        <dbReference type="ARBA" id="ARBA00023136"/>
    </source>
</evidence>
<comment type="similarity">
    <text evidence="2">Belongs to the ABC-2 integral membrane protein family.</text>
</comment>
<dbReference type="GO" id="GO:0005886">
    <property type="term" value="C:plasma membrane"/>
    <property type="evidence" value="ECO:0007669"/>
    <property type="project" value="UniProtKB-SubCell"/>
</dbReference>
<accession>A0A6N9YQQ9</accession>
<name>A0A6N9YQQ9_9ACTN</name>
<comment type="subcellular location">
    <subcellularLocation>
        <location evidence="1">Cell membrane</location>
        <topology evidence="1">Multi-pass membrane protein</topology>
    </subcellularLocation>
</comment>
<dbReference type="InterPro" id="IPR047817">
    <property type="entry name" value="ABC2_TM_bact-type"/>
</dbReference>
<sequence>MRRIFTIARFNLVRMFRERANLFFVLVFPILIIAVLGTQFGDDQTSEVGVSGSGDLVERGVERLEGTGAADVRRVESAEELRELIDDGSLPAGVVVPGDAEELLRDGEAVPLTLYLGDGDNAAQLEGVITRAFEAEAVVPGVIGHLTSQSDLPADEVADVVTRTASALPAIEVHRVLAGGGDPDDTGYGIDQVAVGMLVLLTFLNALTGAAALIQSRKHGVSRRMVATPTSMRTIVIGEGAGRWSVGMFQAVYIMLVTAVLFGVTWGDPVGAVAILAVFAAVAAGAAMLVGAVMQNDEQAAGITVMVGLGLGALGGAMLPLELFGSTMNTVAHFTPHAWAIDAFTELGRHGGTVMDILPELGVLGAFAVVLVGLAAWRLRVTLTRV</sequence>
<dbReference type="PANTHER" id="PTHR30294">
    <property type="entry name" value="MEMBRANE COMPONENT OF ABC TRANSPORTER YHHJ-RELATED"/>
    <property type="match status" value="1"/>
</dbReference>
<feature type="transmembrane region" description="Helical" evidence="8">
    <location>
        <begin position="193"/>
        <end position="214"/>
    </location>
</feature>
<evidence type="ECO:0000259" key="9">
    <source>
        <dbReference type="PROSITE" id="PS51012"/>
    </source>
</evidence>
<keyword evidence="5 8" id="KW-0812">Transmembrane</keyword>
<dbReference type="EMBL" id="JAAGOB010000010">
    <property type="protein sequence ID" value="NED97260.1"/>
    <property type="molecule type" value="Genomic_DNA"/>
</dbReference>
<feature type="transmembrane region" description="Helical" evidence="8">
    <location>
        <begin position="357"/>
        <end position="377"/>
    </location>
</feature>
<dbReference type="PROSITE" id="PS51012">
    <property type="entry name" value="ABC_TM2"/>
    <property type="match status" value="1"/>
</dbReference>
<dbReference type="Proteomes" id="UP000469185">
    <property type="component" value="Unassembled WGS sequence"/>
</dbReference>
<feature type="transmembrane region" description="Helical" evidence="8">
    <location>
        <begin position="270"/>
        <end position="293"/>
    </location>
</feature>
<feature type="transmembrane region" description="Helical" evidence="8">
    <location>
        <begin position="241"/>
        <end position="264"/>
    </location>
</feature>
<evidence type="ECO:0000256" key="5">
    <source>
        <dbReference type="ARBA" id="ARBA00022692"/>
    </source>
</evidence>
<dbReference type="RefSeq" id="WP_163820038.1">
    <property type="nucleotide sequence ID" value="NZ_JAAGOB010000010.1"/>
</dbReference>
<evidence type="ECO:0000256" key="2">
    <source>
        <dbReference type="ARBA" id="ARBA00007783"/>
    </source>
</evidence>
<dbReference type="PANTHER" id="PTHR30294:SF38">
    <property type="entry name" value="TRANSPORT PERMEASE PROTEIN"/>
    <property type="match status" value="1"/>
</dbReference>
<dbReference type="InterPro" id="IPR013525">
    <property type="entry name" value="ABC2_TM"/>
</dbReference>
<organism evidence="10 11">
    <name type="scientific">Phytoactinopolyspora alkaliphila</name>
    <dbReference type="NCBI Taxonomy" id="1783498"/>
    <lineage>
        <taxon>Bacteria</taxon>
        <taxon>Bacillati</taxon>
        <taxon>Actinomycetota</taxon>
        <taxon>Actinomycetes</taxon>
        <taxon>Jiangellales</taxon>
        <taxon>Jiangellaceae</taxon>
        <taxon>Phytoactinopolyspora</taxon>
    </lineage>
</organism>
<feature type="domain" description="ABC transmembrane type-2" evidence="9">
    <location>
        <begin position="158"/>
        <end position="382"/>
    </location>
</feature>
<feature type="transmembrane region" description="Helical" evidence="8">
    <location>
        <begin position="21"/>
        <end position="41"/>
    </location>
</feature>
<dbReference type="InterPro" id="IPR051449">
    <property type="entry name" value="ABC-2_transporter_component"/>
</dbReference>